<name>A0ABR2ISJ6_9PEZI</name>
<gene>
    <name evidence="3" type="ORF">PGQ11_006142</name>
</gene>
<evidence type="ECO:0000256" key="2">
    <source>
        <dbReference type="SAM" id="Phobius"/>
    </source>
</evidence>
<feature type="region of interest" description="Disordered" evidence="1">
    <location>
        <begin position="237"/>
        <end position="272"/>
    </location>
</feature>
<evidence type="ECO:0000313" key="3">
    <source>
        <dbReference type="EMBL" id="KAK8867564.1"/>
    </source>
</evidence>
<keyword evidence="2" id="KW-0472">Membrane</keyword>
<dbReference type="EMBL" id="JAPCWZ010000004">
    <property type="protein sequence ID" value="KAK8867564.1"/>
    <property type="molecule type" value="Genomic_DNA"/>
</dbReference>
<sequence length="1011" mass="109248">MTTTTAAPTLTLDWAQDTKCLQPSEYWKWSWAPSPDPHTVLGGPSQTTECLPSSWGPSETYAATACPARYTSACAGEDGAVTCCPTAHSFTCRLTGVTGPSVLHHAEYFRCRTKEATSATRPITVVDIPGQNTSSTMTTVGPNRHLHALAIMYRAPTVTDTSNPTGTLLPPTGATLSNPSSHPTRSAAVSHTGGGLSPEVTTGIAIGVGVAMGLVFMTVAAVAWMFWRRRRAKQIQAQEQGKAQEDDDTGATTGPTNATTSNNYNPHEMNSEMKKGMVDPDFQPYWQPLEPGRGPNSWIFFVLAKIDGRHRPLAAVSSTGAWAEEESLHADRLVACLRRIVTVLSDPANRTAIGSEMALAASYFAAGHDEGVGDDSAGHGLNLRRPEPVQLPELNRNVSSQTQAPRRRPWDRESVPPFPFITAALLLGVGSDPPPGYDGTNRPEPLATVYRDPDVEWGMVVVDVTDLILSGVLRYGIVGFKIGQARWIDSQRALWDLRHQYGGFDLPSGPLTVLEAVRPRRAMSAVDYIAKFDWGGDVVGEAYIPDLGAHNRNMQLLASLPLVEDAALDVVWPKKDDDSHPPVPGTSVSAEGQRDLKYQAIKRLIKETQNMDDLDVGILNEVRDLPGFTDYLRHNLLQNSDWIGNTRAAGRLLRLAFVQNGHLGLEELKNVPAQGIGAALDDGPQTGVPQTDGPITSLSLCLDCVRGTPTQLAHSLSQAPDTLREVCLLQSPSRDTGALAAQVFIELAARPPILSRIKVTFAGAYSAALRKRLWLPTSSNHTPLDIFPVQQIFVRHYEATNFKYDTLYFGDGLLKPERFAAGFLAWLPGLEWGRFGSYESEGNHATFGFSSAPASLNTDPVSSAPVSPIMCENLSLLGGSSTGRNPWYSPQARDLDPGGWTVLVSQGGNPPTLCCQQRPQHYAFVRARGQPISVEDPPTATLGPERLEVVGLEGFLAATAPHVNLGVLDARLDAIRATPVMGQVEAATILLECLDAARYSRPIFLLAHTFS</sequence>
<evidence type="ECO:0000256" key="1">
    <source>
        <dbReference type="SAM" id="MobiDB-lite"/>
    </source>
</evidence>
<keyword evidence="4" id="KW-1185">Reference proteome</keyword>
<dbReference type="Proteomes" id="UP001390339">
    <property type="component" value="Unassembled WGS sequence"/>
</dbReference>
<keyword evidence="2" id="KW-0812">Transmembrane</keyword>
<accession>A0ABR2ISJ6</accession>
<feature type="region of interest" description="Disordered" evidence="1">
    <location>
        <begin position="160"/>
        <end position="197"/>
    </location>
</feature>
<reference evidence="3 4" key="1">
    <citation type="journal article" date="2024" name="IMA Fungus">
        <title>Apiospora arundinis, a panoply of carbohydrate-active enzymes and secondary metabolites.</title>
        <authorList>
            <person name="Sorensen T."/>
            <person name="Petersen C."/>
            <person name="Muurmann A.T."/>
            <person name="Christiansen J.V."/>
            <person name="Brundto M.L."/>
            <person name="Overgaard C.K."/>
            <person name="Boysen A.T."/>
            <person name="Wollenberg R.D."/>
            <person name="Larsen T.O."/>
            <person name="Sorensen J.L."/>
            <person name="Nielsen K.L."/>
            <person name="Sondergaard T.E."/>
        </authorList>
    </citation>
    <scope>NUCLEOTIDE SEQUENCE [LARGE SCALE GENOMIC DNA]</scope>
    <source>
        <strain evidence="3 4">AAU 773</strain>
    </source>
</reference>
<feature type="compositionally biased region" description="Polar residues" evidence="1">
    <location>
        <begin position="177"/>
        <end position="189"/>
    </location>
</feature>
<evidence type="ECO:0000313" key="4">
    <source>
        <dbReference type="Proteomes" id="UP001390339"/>
    </source>
</evidence>
<proteinExistence type="predicted"/>
<protein>
    <submittedName>
        <fullName evidence="3">Uncharacterized protein</fullName>
    </submittedName>
</protein>
<keyword evidence="2" id="KW-1133">Transmembrane helix</keyword>
<organism evidence="3 4">
    <name type="scientific">Apiospora arundinis</name>
    <dbReference type="NCBI Taxonomy" id="335852"/>
    <lineage>
        <taxon>Eukaryota</taxon>
        <taxon>Fungi</taxon>
        <taxon>Dikarya</taxon>
        <taxon>Ascomycota</taxon>
        <taxon>Pezizomycotina</taxon>
        <taxon>Sordariomycetes</taxon>
        <taxon>Xylariomycetidae</taxon>
        <taxon>Amphisphaeriales</taxon>
        <taxon>Apiosporaceae</taxon>
        <taxon>Apiospora</taxon>
    </lineage>
</organism>
<feature type="compositionally biased region" description="Low complexity" evidence="1">
    <location>
        <begin position="250"/>
        <end position="263"/>
    </location>
</feature>
<feature type="transmembrane region" description="Helical" evidence="2">
    <location>
        <begin position="204"/>
        <end position="227"/>
    </location>
</feature>
<feature type="compositionally biased region" description="Low complexity" evidence="1">
    <location>
        <begin position="164"/>
        <end position="176"/>
    </location>
</feature>
<feature type="region of interest" description="Disordered" evidence="1">
    <location>
        <begin position="392"/>
        <end position="414"/>
    </location>
</feature>
<comment type="caution">
    <text evidence="3">The sequence shown here is derived from an EMBL/GenBank/DDBJ whole genome shotgun (WGS) entry which is preliminary data.</text>
</comment>